<evidence type="ECO:0000313" key="3">
    <source>
        <dbReference type="Proteomes" id="UP000199687"/>
    </source>
</evidence>
<dbReference type="STRING" id="531814.SAMN04487944_11614"/>
<proteinExistence type="predicted"/>
<keyword evidence="1" id="KW-0812">Transmembrane</keyword>
<protein>
    <submittedName>
        <fullName evidence="2">Uncharacterized protein</fullName>
    </submittedName>
</protein>
<dbReference type="Proteomes" id="UP000199687">
    <property type="component" value="Unassembled WGS sequence"/>
</dbReference>
<feature type="transmembrane region" description="Helical" evidence="1">
    <location>
        <begin position="49"/>
        <end position="71"/>
    </location>
</feature>
<keyword evidence="1" id="KW-0472">Membrane</keyword>
<keyword evidence="3" id="KW-1185">Reference proteome</keyword>
<dbReference type="RefSeq" id="WP_089742435.1">
    <property type="nucleotide sequence ID" value="NZ_FOGL01000016.1"/>
</dbReference>
<reference evidence="2 3" key="1">
    <citation type="submission" date="2016-10" db="EMBL/GenBank/DDBJ databases">
        <authorList>
            <person name="de Groot N.N."/>
        </authorList>
    </citation>
    <scope>NUCLEOTIDE SEQUENCE [LARGE SCALE GENOMIC DNA]</scope>
    <source>
        <strain evidence="2 3">CGMCC 1.7727</strain>
    </source>
</reference>
<sequence length="175" mass="20011">MGFPIYIYGLFAILLILVATVIVYFQVYKRHINKALETTGGKRTSMVPPYRVAIVMTIIVLIIGILISYYAGYINAYKDYEEDAWVLQHSDIQTYYAEVKEIGERSIVVDGIPLNDENYQGEFQYDVWGEVTIYRQDTVIQLSDLSEGDLISVTLLTDRTGITSIFKIELLTDEE</sequence>
<dbReference type="OrthoDB" id="2066000at2"/>
<organism evidence="2 3">
    <name type="scientific">Gracilibacillus ureilyticus</name>
    <dbReference type="NCBI Taxonomy" id="531814"/>
    <lineage>
        <taxon>Bacteria</taxon>
        <taxon>Bacillati</taxon>
        <taxon>Bacillota</taxon>
        <taxon>Bacilli</taxon>
        <taxon>Bacillales</taxon>
        <taxon>Bacillaceae</taxon>
        <taxon>Gracilibacillus</taxon>
    </lineage>
</organism>
<dbReference type="AlphaFoldDB" id="A0A1H9U5P0"/>
<gene>
    <name evidence="2" type="ORF">SAMN04487944_11614</name>
</gene>
<dbReference type="EMBL" id="FOGL01000016">
    <property type="protein sequence ID" value="SES04484.1"/>
    <property type="molecule type" value="Genomic_DNA"/>
</dbReference>
<accession>A0A1H9U5P0</accession>
<name>A0A1H9U5P0_9BACI</name>
<evidence type="ECO:0000256" key="1">
    <source>
        <dbReference type="SAM" id="Phobius"/>
    </source>
</evidence>
<evidence type="ECO:0000313" key="2">
    <source>
        <dbReference type="EMBL" id="SES04484.1"/>
    </source>
</evidence>
<keyword evidence="1" id="KW-1133">Transmembrane helix</keyword>
<feature type="transmembrane region" description="Helical" evidence="1">
    <location>
        <begin position="6"/>
        <end position="28"/>
    </location>
</feature>